<evidence type="ECO:0000256" key="10">
    <source>
        <dbReference type="ARBA" id="ARBA00023136"/>
    </source>
</evidence>
<feature type="transmembrane region" description="Helical" evidence="11">
    <location>
        <begin position="93"/>
        <end position="112"/>
    </location>
</feature>
<evidence type="ECO:0000313" key="13">
    <source>
        <dbReference type="Proteomes" id="UP001149090"/>
    </source>
</evidence>
<keyword evidence="6" id="KW-0653">Protein transport</keyword>
<accession>A0A9Q0LS48</accession>
<evidence type="ECO:0000256" key="6">
    <source>
        <dbReference type="ARBA" id="ARBA00022927"/>
    </source>
</evidence>
<evidence type="ECO:0000256" key="8">
    <source>
        <dbReference type="ARBA" id="ARBA00023010"/>
    </source>
</evidence>
<dbReference type="Pfam" id="PF02466">
    <property type="entry name" value="Tim17"/>
    <property type="match status" value="1"/>
</dbReference>
<keyword evidence="5" id="KW-0999">Mitochondrion inner membrane</keyword>
<organism evidence="12 13">
    <name type="scientific">Anaeramoeba ignava</name>
    <name type="common">Anaerobic marine amoeba</name>
    <dbReference type="NCBI Taxonomy" id="1746090"/>
    <lineage>
        <taxon>Eukaryota</taxon>
        <taxon>Metamonada</taxon>
        <taxon>Anaeramoebidae</taxon>
        <taxon>Anaeramoeba</taxon>
    </lineage>
</organism>
<evidence type="ECO:0000256" key="11">
    <source>
        <dbReference type="SAM" id="Phobius"/>
    </source>
</evidence>
<keyword evidence="13" id="KW-1185">Reference proteome</keyword>
<keyword evidence="9" id="KW-0496">Mitochondrion</keyword>
<dbReference type="AlphaFoldDB" id="A0A9Q0LS48"/>
<evidence type="ECO:0000256" key="2">
    <source>
        <dbReference type="ARBA" id="ARBA00008444"/>
    </source>
</evidence>
<dbReference type="PANTHER" id="PTHR10485">
    <property type="entry name" value="MITOCHONDRIAL IMPORT INNER MEMBRANE TRANSLOCASE SUBUNIT TIM-17"/>
    <property type="match status" value="1"/>
</dbReference>
<sequence>MSQQNKENTQSKACPKKILDEIGSSFVMGMIGGGAWNFLKGARSSPVGDRLKGGFYKMKYQSLKTGGSFAVWSGIFASLECSLVHFRKKEDIWNRVFAGALTGGILAARSGTKEATKAAFVGGFFMFFVEYSTNLLNTMVEKYKEKTEKIENRK</sequence>
<keyword evidence="3" id="KW-0813">Transport</keyword>
<dbReference type="GO" id="GO:0008320">
    <property type="term" value="F:protein transmembrane transporter activity"/>
    <property type="evidence" value="ECO:0007669"/>
    <property type="project" value="TreeGrafter"/>
</dbReference>
<comment type="caution">
    <text evidence="12">The sequence shown here is derived from an EMBL/GenBank/DDBJ whole genome shotgun (WGS) entry which is preliminary data.</text>
</comment>
<keyword evidence="7 11" id="KW-1133">Transmembrane helix</keyword>
<comment type="similarity">
    <text evidence="2">Belongs to the Tim17/Tim22/Tim23 family.</text>
</comment>
<dbReference type="PANTHER" id="PTHR10485:SF0">
    <property type="entry name" value="AT05822P-RELATED"/>
    <property type="match status" value="1"/>
</dbReference>
<dbReference type="OMA" id="IMFTRIS"/>
<evidence type="ECO:0000256" key="1">
    <source>
        <dbReference type="ARBA" id="ARBA00004448"/>
    </source>
</evidence>
<dbReference type="OrthoDB" id="2261329at2759"/>
<dbReference type="GO" id="GO:0030150">
    <property type="term" value="P:protein import into mitochondrial matrix"/>
    <property type="evidence" value="ECO:0007669"/>
    <property type="project" value="TreeGrafter"/>
</dbReference>
<name>A0A9Q0LS48_ANAIG</name>
<dbReference type="GO" id="GO:0005744">
    <property type="term" value="C:TIM23 mitochondrial import inner membrane translocase complex"/>
    <property type="evidence" value="ECO:0007669"/>
    <property type="project" value="TreeGrafter"/>
</dbReference>
<evidence type="ECO:0000256" key="5">
    <source>
        <dbReference type="ARBA" id="ARBA00022792"/>
    </source>
</evidence>
<protein>
    <submittedName>
        <fullName evidence="12">Import inner membrane translocase subunit tim-17</fullName>
    </submittedName>
</protein>
<reference evidence="12" key="1">
    <citation type="submission" date="2022-10" db="EMBL/GenBank/DDBJ databases">
        <title>Novel sulphate-reducing endosymbionts in the free-living metamonad Anaeramoeba.</title>
        <authorList>
            <person name="Jerlstrom-Hultqvist J."/>
            <person name="Cepicka I."/>
            <person name="Gallot-Lavallee L."/>
            <person name="Salas-Leiva D."/>
            <person name="Curtis B.A."/>
            <person name="Zahonova K."/>
            <person name="Pipaliya S."/>
            <person name="Dacks J."/>
            <person name="Roger A.J."/>
        </authorList>
    </citation>
    <scope>NUCLEOTIDE SEQUENCE</scope>
    <source>
        <strain evidence="12">BMAN</strain>
    </source>
</reference>
<evidence type="ECO:0000256" key="3">
    <source>
        <dbReference type="ARBA" id="ARBA00022448"/>
    </source>
</evidence>
<dbReference type="EMBL" id="JAPDFW010000060">
    <property type="protein sequence ID" value="KAJ5076478.1"/>
    <property type="molecule type" value="Genomic_DNA"/>
</dbReference>
<evidence type="ECO:0000256" key="9">
    <source>
        <dbReference type="ARBA" id="ARBA00023128"/>
    </source>
</evidence>
<keyword evidence="4 11" id="KW-0812">Transmembrane</keyword>
<feature type="transmembrane region" description="Helical" evidence="11">
    <location>
        <begin position="118"/>
        <end position="136"/>
    </location>
</feature>
<proteinExistence type="inferred from homology"/>
<dbReference type="Proteomes" id="UP001149090">
    <property type="component" value="Unassembled WGS sequence"/>
</dbReference>
<evidence type="ECO:0000256" key="7">
    <source>
        <dbReference type="ARBA" id="ARBA00022989"/>
    </source>
</evidence>
<evidence type="ECO:0000256" key="4">
    <source>
        <dbReference type="ARBA" id="ARBA00022692"/>
    </source>
</evidence>
<comment type="subcellular location">
    <subcellularLocation>
        <location evidence="1">Mitochondrion inner membrane</location>
        <topology evidence="1">Multi-pass membrane protein</topology>
    </subcellularLocation>
</comment>
<gene>
    <name evidence="12" type="ORF">M0811_06058</name>
</gene>
<keyword evidence="10 11" id="KW-0472">Membrane</keyword>
<evidence type="ECO:0000313" key="12">
    <source>
        <dbReference type="EMBL" id="KAJ5076478.1"/>
    </source>
</evidence>
<keyword evidence="8" id="KW-0811">Translocation</keyword>